<dbReference type="Proteomes" id="UP000886998">
    <property type="component" value="Unassembled WGS sequence"/>
</dbReference>
<reference evidence="1" key="1">
    <citation type="submission" date="2020-08" db="EMBL/GenBank/DDBJ databases">
        <title>Multicomponent nature underlies the extraordinary mechanical properties of spider dragline silk.</title>
        <authorList>
            <person name="Kono N."/>
            <person name="Nakamura H."/>
            <person name="Mori M."/>
            <person name="Yoshida Y."/>
            <person name="Ohtoshi R."/>
            <person name="Malay A.D."/>
            <person name="Moran D.A.P."/>
            <person name="Tomita M."/>
            <person name="Numata K."/>
            <person name="Arakawa K."/>
        </authorList>
    </citation>
    <scope>NUCLEOTIDE SEQUENCE</scope>
</reference>
<protein>
    <submittedName>
        <fullName evidence="1">Uncharacterized protein</fullName>
    </submittedName>
</protein>
<organism evidence="1 2">
    <name type="scientific">Trichonephila inaurata madagascariensis</name>
    <dbReference type="NCBI Taxonomy" id="2747483"/>
    <lineage>
        <taxon>Eukaryota</taxon>
        <taxon>Metazoa</taxon>
        <taxon>Ecdysozoa</taxon>
        <taxon>Arthropoda</taxon>
        <taxon>Chelicerata</taxon>
        <taxon>Arachnida</taxon>
        <taxon>Araneae</taxon>
        <taxon>Araneomorphae</taxon>
        <taxon>Entelegynae</taxon>
        <taxon>Araneoidea</taxon>
        <taxon>Nephilidae</taxon>
        <taxon>Trichonephila</taxon>
        <taxon>Trichonephila inaurata</taxon>
    </lineage>
</organism>
<gene>
    <name evidence="1" type="ORF">TNIN_348921</name>
</gene>
<dbReference type="OrthoDB" id="6427993at2759"/>
<evidence type="ECO:0000313" key="2">
    <source>
        <dbReference type="Proteomes" id="UP000886998"/>
    </source>
</evidence>
<name>A0A8X6Y843_9ARAC</name>
<accession>A0A8X6Y843</accession>
<evidence type="ECO:0000313" key="1">
    <source>
        <dbReference type="EMBL" id="GFY64724.1"/>
    </source>
</evidence>
<dbReference type="EMBL" id="BMAV01015366">
    <property type="protein sequence ID" value="GFY64724.1"/>
    <property type="molecule type" value="Genomic_DNA"/>
</dbReference>
<dbReference type="AlphaFoldDB" id="A0A8X6Y843"/>
<sequence length="110" mass="12492">MFAAGQAYVTLSSVKSLDGLLLIEELDYAKLTGKVPCNNEALHKLCFPYYREDEWFLPFKLFNCLGLRIIGKGFSSGKKLCAFLGLPLLSKLTFRNQERKKLKVTERVAQ</sequence>
<comment type="caution">
    <text evidence="1">The sequence shown here is derived from an EMBL/GenBank/DDBJ whole genome shotgun (WGS) entry which is preliminary data.</text>
</comment>
<keyword evidence="2" id="KW-1185">Reference proteome</keyword>
<proteinExistence type="predicted"/>